<keyword evidence="9" id="KW-1185">Reference proteome</keyword>
<dbReference type="RefSeq" id="XP_013756766.1">
    <property type="nucleotide sequence ID" value="XM_013901312.1"/>
</dbReference>
<dbReference type="Gene3D" id="3.90.70.10">
    <property type="entry name" value="Cysteine proteinases"/>
    <property type="match status" value="1"/>
</dbReference>
<dbReference type="GO" id="GO:0004843">
    <property type="term" value="F:cysteine-type deubiquitinase activity"/>
    <property type="evidence" value="ECO:0007669"/>
    <property type="project" value="InterPro"/>
</dbReference>
<dbReference type="Gene3D" id="3.30.40.10">
    <property type="entry name" value="Zinc/RING finger domain, C3HC4 (zinc finger)"/>
    <property type="match status" value="1"/>
</dbReference>
<dbReference type="OrthoDB" id="10263353at2759"/>
<dbReference type="GO" id="GO:0008270">
    <property type="term" value="F:zinc ion binding"/>
    <property type="evidence" value="ECO:0007669"/>
    <property type="project" value="UniProtKB-KW"/>
</dbReference>
<reference evidence="8 9" key="1">
    <citation type="submission" date="2010-05" db="EMBL/GenBank/DDBJ databases">
        <title>The Genome Sequence of Thecamonas trahens ATCC 50062.</title>
        <authorList>
            <consortium name="The Broad Institute Genome Sequencing Platform"/>
            <person name="Russ C."/>
            <person name="Cuomo C."/>
            <person name="Shea T."/>
            <person name="Young S.K."/>
            <person name="Zeng Q."/>
            <person name="Koehrsen M."/>
            <person name="Haas B."/>
            <person name="Borodovsky M."/>
            <person name="Guigo R."/>
            <person name="Alvarado L."/>
            <person name="Berlin A."/>
            <person name="Bochicchio J."/>
            <person name="Borenstein D."/>
            <person name="Chapman S."/>
            <person name="Chen Z."/>
            <person name="Freedman E."/>
            <person name="Gellesch M."/>
            <person name="Goldberg J."/>
            <person name="Griggs A."/>
            <person name="Gujja S."/>
            <person name="Heilman E."/>
            <person name="Heiman D."/>
            <person name="Hepburn T."/>
            <person name="Howarth C."/>
            <person name="Jen D."/>
            <person name="Larson L."/>
            <person name="Mehta T."/>
            <person name="Park D."/>
            <person name="Pearson M."/>
            <person name="Roberts A."/>
            <person name="Saif S."/>
            <person name="Shenoy N."/>
            <person name="Sisk P."/>
            <person name="Stolte C."/>
            <person name="Sykes S."/>
            <person name="Thomson T."/>
            <person name="Walk T."/>
            <person name="White J."/>
            <person name="Yandava C."/>
            <person name="Burger G."/>
            <person name="Gray M.W."/>
            <person name="Holland P.W.H."/>
            <person name="King N."/>
            <person name="Lang F.B.F."/>
            <person name="Roger A.J."/>
            <person name="Ruiz-Trillo I."/>
            <person name="Lander E."/>
            <person name="Nusbaum C."/>
        </authorList>
    </citation>
    <scope>NUCLEOTIDE SEQUENCE [LARGE SCALE GENOMIC DNA]</scope>
    <source>
        <strain evidence="8 9">ATCC 50062</strain>
    </source>
</reference>
<evidence type="ECO:0000256" key="1">
    <source>
        <dbReference type="ARBA" id="ARBA00022723"/>
    </source>
</evidence>
<gene>
    <name evidence="8" type="ORF">AMSG_06712</name>
</gene>
<feature type="region of interest" description="Disordered" evidence="5">
    <location>
        <begin position="412"/>
        <end position="434"/>
    </location>
</feature>
<dbReference type="InterPro" id="IPR013083">
    <property type="entry name" value="Znf_RING/FYVE/PHD"/>
</dbReference>
<dbReference type="GO" id="GO:0016579">
    <property type="term" value="P:protein deubiquitination"/>
    <property type="evidence" value="ECO:0007669"/>
    <property type="project" value="InterPro"/>
</dbReference>
<dbReference type="Pfam" id="PF00443">
    <property type="entry name" value="UCH"/>
    <property type="match status" value="1"/>
</dbReference>
<evidence type="ECO:0000259" key="7">
    <source>
        <dbReference type="PROSITE" id="PS50271"/>
    </source>
</evidence>
<dbReference type="Pfam" id="PF02148">
    <property type="entry name" value="zf-UBP"/>
    <property type="match status" value="1"/>
</dbReference>
<evidence type="ECO:0000256" key="5">
    <source>
        <dbReference type="SAM" id="MobiDB-lite"/>
    </source>
</evidence>
<dbReference type="InterPro" id="IPR001607">
    <property type="entry name" value="Znf_UBP"/>
</dbReference>
<protein>
    <submittedName>
        <fullName evidence="8">U4/U6.U5 tri-snRNP-associated protein</fullName>
    </submittedName>
</protein>
<dbReference type="SUPFAM" id="SSF54001">
    <property type="entry name" value="Cysteine proteinases"/>
    <property type="match status" value="1"/>
</dbReference>
<keyword evidence="2 4" id="KW-0863">Zinc-finger</keyword>
<evidence type="ECO:0000259" key="6">
    <source>
        <dbReference type="PROSITE" id="PS50235"/>
    </source>
</evidence>
<dbReference type="AlphaFoldDB" id="A0A0L0DF07"/>
<feature type="compositionally biased region" description="Low complexity" evidence="5">
    <location>
        <begin position="412"/>
        <end position="422"/>
    </location>
</feature>
<evidence type="ECO:0000313" key="8">
    <source>
        <dbReference type="EMBL" id="KNC50810.1"/>
    </source>
</evidence>
<feature type="domain" description="UBP-type" evidence="7">
    <location>
        <begin position="43"/>
        <end position="140"/>
    </location>
</feature>
<evidence type="ECO:0000313" key="9">
    <source>
        <dbReference type="Proteomes" id="UP000054408"/>
    </source>
</evidence>
<dbReference type="EMBL" id="GL349462">
    <property type="protein sequence ID" value="KNC50810.1"/>
    <property type="molecule type" value="Genomic_DNA"/>
</dbReference>
<feature type="compositionally biased region" description="Pro residues" evidence="5">
    <location>
        <begin position="13"/>
        <end position="23"/>
    </location>
</feature>
<name>A0A0L0DF07_THETB</name>
<dbReference type="STRING" id="461836.A0A0L0DF07"/>
<evidence type="ECO:0000256" key="3">
    <source>
        <dbReference type="ARBA" id="ARBA00022833"/>
    </source>
</evidence>
<dbReference type="SUPFAM" id="SSF57850">
    <property type="entry name" value="RING/U-box"/>
    <property type="match status" value="1"/>
</dbReference>
<proteinExistence type="predicted"/>
<sequence>MDATNVKRRRRPSSPPPTAPPAPAVRSTSVAHQQPPTSDDDAALRVALASVVRPVLDFDREKVCSVTLSNLNVYACLTCGVLVQGRGPDSVAYAHALETGHPLYMHTTTTAAWMLPDGTPVPPALLADVAAVLRPRYAPADIAGIDAAAAEAPGVDLAGNAYLRGVVGLNNLSATDGINAVLLALAHVRPLRDFALDDDAVAAAARSPLASAFGAFVRKVWHGGNFKAHVSPHELVQVIAKLSRKRFRPGVPSDPLAFLVWFLNELARGIKLPKAQAKALFADARSRLDGELPAPAKLSRSLVDLLFRGKVTTRTEELEGGAAAVRGDWIPISVATVPFLFLALEVPNPPLYPSDKAAELAHQVSLAQLLAKYDGVTPTHIGARRRKYIIPQDGLPRFLVLHLDRSDAAGSGASGASGASVTAPPPPSAASAALPDTSANATVVNFPLDNLDMAPYLAPAAAVANSATTYALLAAITHEREAGQASGTYAVTIAPASKPGEYFRVLDLDVTPLKA</sequence>
<evidence type="ECO:0000256" key="2">
    <source>
        <dbReference type="ARBA" id="ARBA00022771"/>
    </source>
</evidence>
<accession>A0A0L0DF07</accession>
<dbReference type="InterPro" id="IPR001394">
    <property type="entry name" value="Peptidase_C19_UCH"/>
</dbReference>
<feature type="domain" description="USP" evidence="6">
    <location>
        <begin position="167"/>
        <end position="515"/>
    </location>
</feature>
<dbReference type="InterPro" id="IPR028889">
    <property type="entry name" value="USP"/>
</dbReference>
<dbReference type="InterPro" id="IPR050185">
    <property type="entry name" value="Ub_carboxyl-term_hydrolase"/>
</dbReference>
<dbReference type="InterPro" id="IPR038765">
    <property type="entry name" value="Papain-like_cys_pep_sf"/>
</dbReference>
<keyword evidence="1" id="KW-0479">Metal-binding</keyword>
<dbReference type="SMART" id="SM00290">
    <property type="entry name" value="ZnF_UBP"/>
    <property type="match status" value="1"/>
</dbReference>
<dbReference type="eggNOG" id="KOG2026">
    <property type="taxonomic scope" value="Eukaryota"/>
</dbReference>
<dbReference type="PANTHER" id="PTHR21646:SF16">
    <property type="entry name" value="U4_U6.U5 TRI-SNRNP-ASSOCIATED PROTEIN 2"/>
    <property type="match status" value="1"/>
</dbReference>
<feature type="region of interest" description="Disordered" evidence="5">
    <location>
        <begin position="1"/>
        <end position="39"/>
    </location>
</feature>
<dbReference type="GeneID" id="25565802"/>
<feature type="compositionally biased region" description="Basic residues" evidence="5">
    <location>
        <begin position="1"/>
        <end position="12"/>
    </location>
</feature>
<dbReference type="PROSITE" id="PS50235">
    <property type="entry name" value="USP_3"/>
    <property type="match status" value="1"/>
</dbReference>
<dbReference type="PROSITE" id="PS50271">
    <property type="entry name" value="ZF_UBP"/>
    <property type="match status" value="1"/>
</dbReference>
<keyword evidence="3" id="KW-0862">Zinc</keyword>
<dbReference type="Proteomes" id="UP000054408">
    <property type="component" value="Unassembled WGS sequence"/>
</dbReference>
<dbReference type="PANTHER" id="PTHR21646">
    <property type="entry name" value="UBIQUITIN CARBOXYL-TERMINAL HYDROLASE"/>
    <property type="match status" value="1"/>
</dbReference>
<organism evidence="8 9">
    <name type="scientific">Thecamonas trahens ATCC 50062</name>
    <dbReference type="NCBI Taxonomy" id="461836"/>
    <lineage>
        <taxon>Eukaryota</taxon>
        <taxon>Apusozoa</taxon>
        <taxon>Apusomonadida</taxon>
        <taxon>Apusomonadidae</taxon>
        <taxon>Thecamonas</taxon>
    </lineage>
</organism>
<evidence type="ECO:0000256" key="4">
    <source>
        <dbReference type="PROSITE-ProRule" id="PRU00502"/>
    </source>
</evidence>